<dbReference type="GO" id="GO:0012505">
    <property type="term" value="C:endomembrane system"/>
    <property type="evidence" value="ECO:0007669"/>
    <property type="project" value="UniProtKB-SubCell"/>
</dbReference>
<evidence type="ECO:0000256" key="1">
    <source>
        <dbReference type="ARBA" id="ARBA00004127"/>
    </source>
</evidence>
<feature type="transmembrane region" description="Helical" evidence="5">
    <location>
        <begin position="79"/>
        <end position="96"/>
    </location>
</feature>
<dbReference type="InterPro" id="IPR008217">
    <property type="entry name" value="Ccc1_fam"/>
</dbReference>
<dbReference type="OrthoDB" id="9789677at2"/>
<dbReference type="Pfam" id="PF01988">
    <property type="entry name" value="VIT1"/>
    <property type="match status" value="1"/>
</dbReference>
<keyword evidence="4 5" id="KW-0472">Membrane</keyword>
<evidence type="ECO:0000256" key="4">
    <source>
        <dbReference type="ARBA" id="ARBA00023136"/>
    </source>
</evidence>
<dbReference type="RefSeq" id="WP_083165232.1">
    <property type="nucleotide sequence ID" value="NZ_MVHF01000016.1"/>
</dbReference>
<dbReference type="GO" id="GO:0005384">
    <property type="term" value="F:manganese ion transmembrane transporter activity"/>
    <property type="evidence" value="ECO:0007669"/>
    <property type="project" value="InterPro"/>
</dbReference>
<reference evidence="6 7" key="1">
    <citation type="submission" date="2017-02" db="EMBL/GenBank/DDBJ databases">
        <title>The new phylogeny of genus Mycobacterium.</title>
        <authorList>
            <person name="Tortoli E."/>
            <person name="Trovato A."/>
            <person name="Cirillo D.M."/>
        </authorList>
    </citation>
    <scope>NUCLEOTIDE SEQUENCE [LARGE SCALE GENOMIC DNA]</scope>
    <source>
        <strain evidence="6 7">RW6</strain>
    </source>
</reference>
<dbReference type="AlphaFoldDB" id="A0A1X0AWP8"/>
<keyword evidence="7" id="KW-1185">Reference proteome</keyword>
<evidence type="ECO:0000313" key="6">
    <source>
        <dbReference type="EMBL" id="ORA34482.1"/>
    </source>
</evidence>
<evidence type="ECO:0008006" key="8">
    <source>
        <dbReference type="Google" id="ProtNLM"/>
    </source>
</evidence>
<proteinExistence type="predicted"/>
<comment type="subcellular location">
    <subcellularLocation>
        <location evidence="1">Endomembrane system</location>
        <topology evidence="1">Multi-pass membrane protein</topology>
    </subcellularLocation>
</comment>
<feature type="transmembrane region" description="Helical" evidence="5">
    <location>
        <begin position="349"/>
        <end position="367"/>
    </location>
</feature>
<name>A0A1X0AWP8_9MYCO</name>
<evidence type="ECO:0000256" key="5">
    <source>
        <dbReference type="SAM" id="Phobius"/>
    </source>
</evidence>
<keyword evidence="2 5" id="KW-0812">Transmembrane</keyword>
<dbReference type="SUPFAM" id="SSF47240">
    <property type="entry name" value="Ferritin-like"/>
    <property type="match status" value="1"/>
</dbReference>
<feature type="transmembrane region" description="Helical" evidence="5">
    <location>
        <begin position="180"/>
        <end position="202"/>
    </location>
</feature>
<dbReference type="EMBL" id="MVHF01000016">
    <property type="protein sequence ID" value="ORA34482.1"/>
    <property type="molecule type" value="Genomic_DNA"/>
</dbReference>
<dbReference type="PANTHER" id="PTHR31851">
    <property type="entry name" value="FE(2+)/MN(2+) TRANSPORTER PCL1"/>
    <property type="match status" value="1"/>
</dbReference>
<keyword evidence="3 5" id="KW-1133">Transmembrane helix</keyword>
<comment type="caution">
    <text evidence="6">The sequence shown here is derived from an EMBL/GenBank/DDBJ whole genome shotgun (WGS) entry which is preliminary data.</text>
</comment>
<dbReference type="STRING" id="1927124.BST13_17230"/>
<accession>A0A1X0AWP8</accession>
<feature type="transmembrane region" description="Helical" evidence="5">
    <location>
        <begin position="287"/>
        <end position="308"/>
    </location>
</feature>
<dbReference type="InterPro" id="IPR009078">
    <property type="entry name" value="Ferritin-like_SF"/>
</dbReference>
<dbReference type="Proteomes" id="UP000192448">
    <property type="component" value="Unassembled WGS sequence"/>
</dbReference>
<evidence type="ECO:0000256" key="2">
    <source>
        <dbReference type="ARBA" id="ARBA00022692"/>
    </source>
</evidence>
<sequence length="372" mass="39284">MTTPGKPTQVGRYRELLASEQRSAALYTRLADAASGEQQKILTELAAVERKHAAHWADKLTELGELVPDAPRTRLRTRLMGWVACWFSIAAVLPFLERAEEADAGLYQGDADATAAMAVDERSHARVLTHLRETDPSSIRRRERWHRGDRSGALRAAVFGVNDGLVSNTSLVMGFAGSGAAGSTILFAGLAGLLAGAFSMAAGEYISMRSQKESYEREISLESEELRDDPEAEVEELALIYRAKGLDVQEAQRVAVTIMADRDTALDTMVREELGLDPDQLGSPWSAAASSLLAFAAGAVVVVLPFAFGSGMAALFAAIASAGAALFAVGATIGHINGRSALRGGARQLLIGGGAAVLVFIIGHWAGAGAHA</sequence>
<gene>
    <name evidence="6" type="ORF">BST13_17230</name>
</gene>
<dbReference type="GO" id="GO:0030026">
    <property type="term" value="P:intracellular manganese ion homeostasis"/>
    <property type="evidence" value="ECO:0007669"/>
    <property type="project" value="InterPro"/>
</dbReference>
<feature type="transmembrane region" description="Helical" evidence="5">
    <location>
        <begin position="314"/>
        <end position="337"/>
    </location>
</feature>
<protein>
    <recommendedName>
        <fullName evidence="8">Rubrerythrin family protein</fullName>
    </recommendedName>
</protein>
<organism evidence="6 7">
    <name type="scientific">Mycobacterium aquaticum</name>
    <dbReference type="NCBI Taxonomy" id="1927124"/>
    <lineage>
        <taxon>Bacteria</taxon>
        <taxon>Bacillati</taxon>
        <taxon>Actinomycetota</taxon>
        <taxon>Actinomycetes</taxon>
        <taxon>Mycobacteriales</taxon>
        <taxon>Mycobacteriaceae</taxon>
        <taxon>Mycobacterium</taxon>
    </lineage>
</organism>
<evidence type="ECO:0000313" key="7">
    <source>
        <dbReference type="Proteomes" id="UP000192448"/>
    </source>
</evidence>
<evidence type="ECO:0000256" key="3">
    <source>
        <dbReference type="ARBA" id="ARBA00022989"/>
    </source>
</evidence>